<evidence type="ECO:0000313" key="2">
    <source>
        <dbReference type="Proteomes" id="UP000429552"/>
    </source>
</evidence>
<name>A0A640TBJ2_STRNI</name>
<accession>A0A640TBJ2</accession>
<gene>
    <name evidence="1" type="ORF">Sliba_15760</name>
</gene>
<organism evidence="1 2">
    <name type="scientific">Streptomyces nigrescens</name>
    <dbReference type="NCBI Taxonomy" id="1920"/>
    <lineage>
        <taxon>Bacteria</taxon>
        <taxon>Bacillati</taxon>
        <taxon>Actinomycetota</taxon>
        <taxon>Actinomycetes</taxon>
        <taxon>Kitasatosporales</taxon>
        <taxon>Streptomycetaceae</taxon>
        <taxon>Streptomyces</taxon>
    </lineage>
</organism>
<dbReference type="EMBL" id="BLIP01000001">
    <property type="protein sequence ID" value="GFE21123.1"/>
    <property type="molecule type" value="Genomic_DNA"/>
</dbReference>
<dbReference type="Proteomes" id="UP000429552">
    <property type="component" value="Unassembled WGS sequence"/>
</dbReference>
<protein>
    <recommendedName>
        <fullName evidence="3">AB hydrolase-1 domain-containing protein</fullName>
    </recommendedName>
</protein>
<dbReference type="Gene3D" id="3.40.50.1820">
    <property type="entry name" value="alpha/beta hydrolase"/>
    <property type="match status" value="1"/>
</dbReference>
<sequence>MSQNFQTPLACQRTALSADGTPISYRTMGDGPHLILLGGALRTSDDYLPLASVLATSFRVHLVERRGRGASGPQGPHYTLRKEVEDLLAVQSETGRGWPSATAMAGLSSLRPRGHTRCSTALRSMSLECPQLLFPPAGWAHTGND</sequence>
<comment type="caution">
    <text evidence="1">The sequence shown here is derived from an EMBL/GenBank/DDBJ whole genome shotgun (WGS) entry which is preliminary data.</text>
</comment>
<dbReference type="InterPro" id="IPR029058">
    <property type="entry name" value="AB_hydrolase_fold"/>
</dbReference>
<dbReference type="SUPFAM" id="SSF53474">
    <property type="entry name" value="alpha/beta-Hydrolases"/>
    <property type="match status" value="1"/>
</dbReference>
<proteinExistence type="predicted"/>
<evidence type="ECO:0000313" key="1">
    <source>
        <dbReference type="EMBL" id="GFE21123.1"/>
    </source>
</evidence>
<evidence type="ECO:0008006" key="3">
    <source>
        <dbReference type="Google" id="ProtNLM"/>
    </source>
</evidence>
<dbReference type="AlphaFoldDB" id="A0A640TBJ2"/>
<reference evidence="1 2" key="1">
    <citation type="submission" date="2019-12" db="EMBL/GenBank/DDBJ databases">
        <title>Whole genome shotgun sequence of Streptomyces libani subsp. libani NBRC 13452.</title>
        <authorList>
            <person name="Ichikawa N."/>
            <person name="Kimura A."/>
            <person name="Kitahashi Y."/>
            <person name="Komaki H."/>
            <person name="Tamura T."/>
        </authorList>
    </citation>
    <scope>NUCLEOTIDE SEQUENCE [LARGE SCALE GENOMIC DNA]</scope>
    <source>
        <strain evidence="1 2">NBRC 13452</strain>
    </source>
</reference>